<dbReference type="InterPro" id="IPR002035">
    <property type="entry name" value="VWF_A"/>
</dbReference>
<dbReference type="Proteomes" id="UP000541470">
    <property type="component" value="Unassembled WGS sequence"/>
</dbReference>
<name>A0A7Y0ASB8_9HYPH</name>
<evidence type="ECO:0000313" key="2">
    <source>
        <dbReference type="EMBL" id="NML72577.1"/>
    </source>
</evidence>
<dbReference type="PROSITE" id="PS50234">
    <property type="entry name" value="VWFA"/>
    <property type="match status" value="1"/>
</dbReference>
<dbReference type="EMBL" id="JABBGK010000001">
    <property type="protein sequence ID" value="NML72577.1"/>
    <property type="molecule type" value="Genomic_DNA"/>
</dbReference>
<accession>A0A7Y0ASB8</accession>
<dbReference type="InterPro" id="IPR036465">
    <property type="entry name" value="vWFA_dom_sf"/>
</dbReference>
<reference evidence="2 3" key="1">
    <citation type="submission" date="2020-04" db="EMBL/GenBank/DDBJ databases">
        <title>Rhizobium sp. S-51 isolated from soil.</title>
        <authorList>
            <person name="Dahal R.H."/>
        </authorList>
    </citation>
    <scope>NUCLEOTIDE SEQUENCE [LARGE SCALE GENOMIC DNA]</scope>
    <source>
        <strain evidence="2 3">S-51</strain>
    </source>
</reference>
<dbReference type="AlphaFoldDB" id="A0A7Y0ASB8"/>
<sequence>MIDTRKRHSLYRGFMKDRGGNFGMMTAILLPVLLASTGVALDLAKLVQTRSALQDAADSAALSAASALAGKGITDEEAIELAKQFLAAQFKNISSAGSDTLPEEEQLEYEKVGDTALASVERTTGTGGSSKTYEVTITGQYDVAMSSFTQLLGYDKVRVSVSSTSESTTESKNALSMYLVLDRSGSMAEDTDTVNAAQPTKSESYDCSYQSGWKWVSKTCTREVTNYVIKIDALKLAVADLTTTLDTADPEKKYVRTAAISYNSSSQTPTTFAWGTTTALNYVKALTATGGTDSSNAFKTAYQKVTAASEVNAHIAKNGQKTPGKFIVFMTDGDNNYTSADTTTKSWCDSARTASVEVYTVAFMAPTRGQELLKYCATDTSHYYDAKNATDLMAAFKEIGEKAATAATRLTQ</sequence>
<dbReference type="RefSeq" id="WP_169586181.1">
    <property type="nucleotide sequence ID" value="NZ_JABBGK010000001.1"/>
</dbReference>
<dbReference type="Pfam" id="PF13400">
    <property type="entry name" value="Tad"/>
    <property type="match status" value="1"/>
</dbReference>
<dbReference type="Gene3D" id="3.40.50.410">
    <property type="entry name" value="von Willebrand factor, type A domain"/>
    <property type="match status" value="1"/>
</dbReference>
<organism evidence="2 3">
    <name type="scientific">Rhizobium terricola</name>
    <dbReference type="NCBI Taxonomy" id="2728849"/>
    <lineage>
        <taxon>Bacteria</taxon>
        <taxon>Pseudomonadati</taxon>
        <taxon>Pseudomonadota</taxon>
        <taxon>Alphaproteobacteria</taxon>
        <taxon>Hyphomicrobiales</taxon>
        <taxon>Rhizobiaceae</taxon>
        <taxon>Rhizobium/Agrobacterium group</taxon>
        <taxon>Rhizobium</taxon>
    </lineage>
</organism>
<protein>
    <submittedName>
        <fullName evidence="2">VWA domain-containing protein</fullName>
    </submittedName>
</protein>
<evidence type="ECO:0000313" key="3">
    <source>
        <dbReference type="Proteomes" id="UP000541470"/>
    </source>
</evidence>
<proteinExistence type="predicted"/>
<dbReference type="CDD" id="cd00198">
    <property type="entry name" value="vWFA"/>
    <property type="match status" value="1"/>
</dbReference>
<keyword evidence="3" id="KW-1185">Reference proteome</keyword>
<dbReference type="InterPro" id="IPR028087">
    <property type="entry name" value="Tad_N"/>
</dbReference>
<dbReference type="Pfam" id="PF00092">
    <property type="entry name" value="VWA"/>
    <property type="match status" value="1"/>
</dbReference>
<dbReference type="SUPFAM" id="SSF53300">
    <property type="entry name" value="vWA-like"/>
    <property type="match status" value="1"/>
</dbReference>
<evidence type="ECO:0000259" key="1">
    <source>
        <dbReference type="PROSITE" id="PS50234"/>
    </source>
</evidence>
<comment type="caution">
    <text evidence="2">The sequence shown here is derived from an EMBL/GenBank/DDBJ whole genome shotgun (WGS) entry which is preliminary data.</text>
</comment>
<gene>
    <name evidence="2" type="ORF">HHL25_00415</name>
</gene>
<feature type="domain" description="VWFA" evidence="1">
    <location>
        <begin position="176"/>
        <end position="399"/>
    </location>
</feature>